<gene>
    <name evidence="1" type="ORF">MACH26_05130</name>
</gene>
<reference evidence="1" key="1">
    <citation type="submission" date="2023-01" db="EMBL/GenBank/DDBJ databases">
        <title>Complete genome sequence of Planctobacterium marinum strain Dej080120_11.</title>
        <authorList>
            <person name="Ueki S."/>
            <person name="Maruyama F."/>
        </authorList>
    </citation>
    <scope>NUCLEOTIDE SEQUENCE</scope>
    <source>
        <strain evidence="1">Dej080120_11</strain>
    </source>
</reference>
<dbReference type="Proteomes" id="UP001333710">
    <property type="component" value="Chromosome"/>
</dbReference>
<dbReference type="KEGG" id="pmaw:MACH26_05130"/>
<dbReference type="Pfam" id="PF07277">
    <property type="entry name" value="SapC"/>
    <property type="match status" value="1"/>
</dbReference>
<dbReference type="EMBL" id="AP027272">
    <property type="protein sequence ID" value="BDX04992.1"/>
    <property type="molecule type" value="Genomic_DNA"/>
</dbReference>
<dbReference type="AlphaFoldDB" id="A0AA48HM41"/>
<evidence type="ECO:0000313" key="1">
    <source>
        <dbReference type="EMBL" id="BDX04992.1"/>
    </source>
</evidence>
<accession>A0AA48HM41</accession>
<dbReference type="RefSeq" id="WP_338290900.1">
    <property type="nucleotide sequence ID" value="NZ_AP027272.1"/>
</dbReference>
<protein>
    <submittedName>
        <fullName evidence="1">SapC family protein</fullName>
    </submittedName>
</protein>
<evidence type="ECO:0000313" key="2">
    <source>
        <dbReference type="Proteomes" id="UP001333710"/>
    </source>
</evidence>
<proteinExistence type="predicted"/>
<keyword evidence="2" id="KW-1185">Reference proteome</keyword>
<organism evidence="1 2">
    <name type="scientific">Planctobacterium marinum</name>
    <dbReference type="NCBI Taxonomy" id="1631968"/>
    <lineage>
        <taxon>Bacteria</taxon>
        <taxon>Pseudomonadati</taxon>
        <taxon>Pseudomonadota</taxon>
        <taxon>Gammaproteobacteria</taxon>
        <taxon>Alteromonadales</taxon>
        <taxon>Alteromonadaceae</taxon>
        <taxon>Planctobacterium</taxon>
    </lineage>
</organism>
<dbReference type="InterPro" id="IPR010836">
    <property type="entry name" value="SapC"/>
</dbReference>
<name>A0AA48HM41_9ALTE</name>
<sequence>MSKLVALSRQTHQQVRIDKSKVEQQASELHMIPVVLSEFRKLLVHYPIVFSKSGETGQFMCSALLGFEQGENLFWQQGAWQGIYVPLQVTRQPFFLGQQETGSGQEPNSAKEPVMCINEAHPAVGNKGEALFDAQGQPSQYLQNQQRDLMTLLQGEQLTQQFIARLLELGLLTAMSLQIQFADNSSTKVNGLYTIDEDKLDALDNDTLAELQQAGYLSAIYAMVHSTGQIYNLIDKKNQRLNQAQSWFKAAGQD</sequence>